<comment type="caution">
    <text evidence="1">The sequence shown here is derived from an EMBL/GenBank/DDBJ whole genome shotgun (WGS) entry which is preliminary data.</text>
</comment>
<name>A0A2A2AS95_9BURK</name>
<dbReference type="AlphaFoldDB" id="A0A2A2AS95"/>
<dbReference type="EMBL" id="NSJD01000004">
    <property type="protein sequence ID" value="PAT40627.1"/>
    <property type="molecule type" value="Genomic_DNA"/>
</dbReference>
<dbReference type="Proteomes" id="UP000218644">
    <property type="component" value="Unassembled WGS sequence"/>
</dbReference>
<protein>
    <submittedName>
        <fullName evidence="1">Uncharacterized protein</fullName>
    </submittedName>
</protein>
<accession>A0A2A2AS95</accession>
<evidence type="ECO:0000313" key="1">
    <source>
        <dbReference type="EMBL" id="PAT40627.1"/>
    </source>
</evidence>
<reference evidence="1 2" key="1">
    <citation type="submission" date="2017-08" db="EMBL/GenBank/DDBJ databases">
        <title>WGS of Clinical strains of the CDC Group NO-1 linked to zoonotic infections in humans.</title>
        <authorList>
            <person name="Bernier A.-M."/>
            <person name="Bernard K."/>
        </authorList>
    </citation>
    <scope>NUCLEOTIDE SEQUENCE [LARGE SCALE GENOMIC DNA]</scope>
    <source>
        <strain evidence="1 2">NML79-0751</strain>
    </source>
</reference>
<organism evidence="1 2">
    <name type="scientific">Vandammella animalimorsus</name>
    <dbReference type="NCBI Taxonomy" id="2029117"/>
    <lineage>
        <taxon>Bacteria</taxon>
        <taxon>Pseudomonadati</taxon>
        <taxon>Pseudomonadota</taxon>
        <taxon>Betaproteobacteria</taxon>
        <taxon>Burkholderiales</taxon>
        <taxon>Comamonadaceae</taxon>
        <taxon>Vandammella</taxon>
    </lineage>
</organism>
<gene>
    <name evidence="1" type="ORF">CK623_04420</name>
</gene>
<evidence type="ECO:0000313" key="2">
    <source>
        <dbReference type="Proteomes" id="UP000218644"/>
    </source>
</evidence>
<proteinExistence type="predicted"/>
<sequence length="525" mass="57854">MLMKIPGMHYQDASWPKVKKWAWWALEAAVLDVRGGGQRRLACKRDFLDHKQALGERAIGLLQQAQSLQPQPQQFGPLLAESWRRRPATEADACNCHGKSVLELAQELLMALFGEQACTDRKYERLCRALPEAAGPSAVDWGNFAHACQQTLGELRDALDVQGYKVQLGLDEAQGFAAPGRRQRPGRPGRKPAAMSEDQLRRLRCMDMALNRFRDFIDRWQPAGSAAAAGLAVVVDAQGGAGPAVAAAHALPPHAQMALILGRKVLPGVVPIEVGRIRRGVIRLKWLLRWSRHFDQGQGAGSACLFGGQARRWFGRKGEAAHGFPSWHALRKMRDALGFLLDCERRVGQAQPCTPATPAGVQMLERVLRDAVAAYAGGEDDCTGISQVDAACAGECGEAAGHDEEDYACEKDDDDMDVDETQLLERFLQRLPLALQVGVVMHRVRGPVPEAVRQWIRRQGFYEAFQLEESPRSLSPQVLARCMPEPVTPDAFLQMVAGTADKAVEYMRSALSRLPRARGREEISP</sequence>